<dbReference type="PANTHER" id="PTHR42732">
    <property type="entry name" value="BETA-GALACTOSIDASE"/>
    <property type="match status" value="1"/>
</dbReference>
<keyword evidence="5" id="KW-1185">Reference proteome</keyword>
<dbReference type="Gene3D" id="2.60.120.260">
    <property type="entry name" value="Galactose-binding domain-like"/>
    <property type="match status" value="1"/>
</dbReference>
<dbReference type="AlphaFoldDB" id="A0A5K7S6A3"/>
<comment type="similarity">
    <text evidence="1">Belongs to the glycosyl hydrolase 2 family.</text>
</comment>
<dbReference type="Pfam" id="PF02837">
    <property type="entry name" value="Glyco_hydro_2_N"/>
    <property type="match status" value="1"/>
</dbReference>
<feature type="domain" description="Glycosyl hydrolases family 2 sugar binding" evidence="3">
    <location>
        <begin position="31"/>
        <end position="159"/>
    </location>
</feature>
<sequence>MIQRVTAILSLILFLFSCQEAKYKPSRKTLDLNGIWQFAMDSSGIGIQEKWFAHILPDSVQLPGTMDENHKGIPNKNRQETMRLSRELMYDGMAWYQKTVSIPEDWKGKSIRLKMERTKPTQIWVDETWIGSNNNLLTPQEYDLSAALLPGNHRITILVDNGPNALPKGVYGAHAMTEHTQTNWNGIIGEFQLEASSVTHLQNVQIYPDTENKKAIIKLLIVNPDEQLKEANIQIAASTWNCDSPKNLKSKSFQVKLTQGENSVDLNYEFGNDAAFWSEFSPTLYKLSISLENNGVIDNCQVDFGLRQFKTDGTQFAINGTKTFLRGKHDACVFPLTGHPPMDTESWIRVFKIAKTYGINHYRFHTWTPPMAAFKAADIEGIYLSPELPYWGGMDQKNNELNDFLLKEGDHISETYGNSASFVMFSLGNELSGDLTVMQDFVKHFRQTDERHLFSFGSNNYLGWKGQVEGEDYLVTCRVGAEKDSTFSSHVRASFSFADAYQGGIINGEYPSTTTNYQNAISKSTVPVIGHEIAQYQIYPNYDELKKYTGVLKPWNLEIFRKRLEQNHLSDQALDFFKASGALSAICYRADIEIALRTPGFGGFQLLDLQDFPGQGTALVGLLDAFMDSKGLITPEAFREFCNQVVPLFLMEKYCWTNAETLTGQIQVANYSAIELKNQTVKWELKNSQGEIIDQNEVTTTISQGKLTDVSKLNIDLKTIQSAQKLSLTISLPGTAYKNTYSLWVYPEKPNTTVPSGVMISSELDKKTLRSLENGQTVLLIPDHETVKDLTVGGLFTPDYWNYRMFKGISEWAKKPVSPGTLSILTNPEHPLFKDFPTEFYSNWQWWSIVKNSRPFILDKTEASYRPIVQVVDNIERNHKLGLVFEFAVGKGKVLVCMADLAKIQDKPEGRQFYSSILSYLESDQFKPQTSISETELVSLFKTKVKTQNISGVKNISYQ</sequence>
<dbReference type="EMBL" id="AP018694">
    <property type="protein sequence ID" value="BBE17052.1"/>
    <property type="molecule type" value="Genomic_DNA"/>
</dbReference>
<evidence type="ECO:0000313" key="5">
    <source>
        <dbReference type="Proteomes" id="UP001193389"/>
    </source>
</evidence>
<evidence type="ECO:0000259" key="3">
    <source>
        <dbReference type="Pfam" id="PF02837"/>
    </source>
</evidence>
<dbReference type="InterPro" id="IPR051913">
    <property type="entry name" value="GH2_Domain-Containing"/>
</dbReference>
<dbReference type="PANTHER" id="PTHR42732:SF1">
    <property type="entry name" value="BETA-MANNOSIDASE"/>
    <property type="match status" value="1"/>
</dbReference>
<proteinExistence type="inferred from homology"/>
<dbReference type="KEGG" id="anf:AQPE_1200"/>
<organism evidence="4 5">
    <name type="scientific">Aquipluma nitroreducens</name>
    <dbReference type="NCBI Taxonomy" id="2010828"/>
    <lineage>
        <taxon>Bacteria</taxon>
        <taxon>Pseudomonadati</taxon>
        <taxon>Bacteroidota</taxon>
        <taxon>Bacteroidia</taxon>
        <taxon>Marinilabiliales</taxon>
        <taxon>Prolixibacteraceae</taxon>
        <taxon>Aquipluma</taxon>
    </lineage>
</organism>
<dbReference type="Gene3D" id="2.60.40.10">
    <property type="entry name" value="Immunoglobulins"/>
    <property type="match status" value="1"/>
</dbReference>
<dbReference type="Proteomes" id="UP001193389">
    <property type="component" value="Chromosome"/>
</dbReference>
<dbReference type="GO" id="GO:0004553">
    <property type="term" value="F:hydrolase activity, hydrolyzing O-glycosyl compounds"/>
    <property type="evidence" value="ECO:0007669"/>
    <property type="project" value="InterPro"/>
</dbReference>
<dbReference type="InterPro" id="IPR017853">
    <property type="entry name" value="GH"/>
</dbReference>
<reference evidence="4" key="1">
    <citation type="journal article" date="2020" name="Int. J. Syst. Evol. Microbiol.">
        <title>Aquipluma nitroreducens gen. nov. sp. nov., a novel facultatively anaerobic bacterium isolated from a freshwater lake.</title>
        <authorList>
            <person name="Watanabe M."/>
            <person name="Kojima H."/>
            <person name="Fukui M."/>
        </authorList>
    </citation>
    <scope>NUCLEOTIDE SEQUENCE</scope>
    <source>
        <strain evidence="4">MeG22</strain>
    </source>
</reference>
<dbReference type="InterPro" id="IPR008979">
    <property type="entry name" value="Galactose-bd-like_sf"/>
</dbReference>
<dbReference type="PROSITE" id="PS51257">
    <property type="entry name" value="PROKAR_LIPOPROTEIN"/>
    <property type="match status" value="1"/>
</dbReference>
<evidence type="ECO:0000313" key="4">
    <source>
        <dbReference type="EMBL" id="BBE17052.1"/>
    </source>
</evidence>
<dbReference type="SUPFAM" id="SSF49785">
    <property type="entry name" value="Galactose-binding domain-like"/>
    <property type="match status" value="1"/>
</dbReference>
<dbReference type="InterPro" id="IPR006102">
    <property type="entry name" value="Ig-like_GH2"/>
</dbReference>
<dbReference type="InterPro" id="IPR006104">
    <property type="entry name" value="Glyco_hydro_2_N"/>
</dbReference>
<dbReference type="GO" id="GO:0005975">
    <property type="term" value="P:carbohydrate metabolic process"/>
    <property type="evidence" value="ECO:0007669"/>
    <property type="project" value="InterPro"/>
</dbReference>
<gene>
    <name evidence="4" type="ORF">AQPE_1200</name>
</gene>
<dbReference type="Pfam" id="PF00703">
    <property type="entry name" value="Glyco_hydro_2"/>
    <property type="match status" value="1"/>
</dbReference>
<evidence type="ECO:0000259" key="2">
    <source>
        <dbReference type="Pfam" id="PF00703"/>
    </source>
</evidence>
<protein>
    <submittedName>
        <fullName evidence="4">Beta-galactosidase</fullName>
    </submittedName>
</protein>
<dbReference type="Gene3D" id="3.20.20.80">
    <property type="entry name" value="Glycosidases"/>
    <property type="match status" value="1"/>
</dbReference>
<dbReference type="RefSeq" id="WP_318350076.1">
    <property type="nucleotide sequence ID" value="NZ_AP018694.1"/>
</dbReference>
<accession>A0A5K7S6A3</accession>
<dbReference type="InterPro" id="IPR013783">
    <property type="entry name" value="Ig-like_fold"/>
</dbReference>
<name>A0A5K7S6A3_9BACT</name>
<evidence type="ECO:0000256" key="1">
    <source>
        <dbReference type="ARBA" id="ARBA00007401"/>
    </source>
</evidence>
<dbReference type="SUPFAM" id="SSF51445">
    <property type="entry name" value="(Trans)glycosidases"/>
    <property type="match status" value="1"/>
</dbReference>
<feature type="domain" description="Glycoside hydrolase family 2 immunoglobulin-like beta-sandwich" evidence="2">
    <location>
        <begin position="199"/>
        <end position="307"/>
    </location>
</feature>